<keyword evidence="3" id="KW-1185">Reference proteome</keyword>
<feature type="transmembrane region" description="Helical" evidence="1">
    <location>
        <begin position="31"/>
        <end position="54"/>
    </location>
</feature>
<proteinExistence type="predicted"/>
<keyword evidence="1" id="KW-0812">Transmembrane</keyword>
<accession>A0ABN5LR48</accession>
<feature type="transmembrane region" description="Helical" evidence="1">
    <location>
        <begin position="6"/>
        <end position="24"/>
    </location>
</feature>
<feature type="transmembrane region" description="Helical" evidence="1">
    <location>
        <begin position="156"/>
        <end position="174"/>
    </location>
</feature>
<dbReference type="RefSeq" id="WP_119078046.1">
    <property type="nucleotide sequence ID" value="NZ_CP029600.1"/>
</dbReference>
<evidence type="ECO:0000313" key="2">
    <source>
        <dbReference type="EMBL" id="AWO01837.1"/>
    </source>
</evidence>
<evidence type="ECO:0000256" key="1">
    <source>
        <dbReference type="SAM" id="Phobius"/>
    </source>
</evidence>
<dbReference type="Proteomes" id="UP000246099">
    <property type="component" value="Chromosome"/>
</dbReference>
<keyword evidence="1" id="KW-1133">Transmembrane helix</keyword>
<protein>
    <submittedName>
        <fullName evidence="2">Uncharacterized protein</fullName>
    </submittedName>
</protein>
<organism evidence="2 3">
    <name type="scientific">Chitinophaga alhagiae</name>
    <dbReference type="NCBI Taxonomy" id="2203219"/>
    <lineage>
        <taxon>Bacteria</taxon>
        <taxon>Pseudomonadati</taxon>
        <taxon>Bacteroidota</taxon>
        <taxon>Chitinophagia</taxon>
        <taxon>Chitinophagales</taxon>
        <taxon>Chitinophagaceae</taxon>
        <taxon>Chitinophaga</taxon>
    </lineage>
</organism>
<feature type="transmembrane region" description="Helical" evidence="1">
    <location>
        <begin position="60"/>
        <end position="82"/>
    </location>
</feature>
<keyword evidence="1" id="KW-0472">Membrane</keyword>
<reference evidence="2 3" key="1">
    <citation type="submission" date="2018-05" db="EMBL/GenBank/DDBJ databases">
        <title>Chitinophaga sp. nov., isolated from rhizosphere soil of Alhagi.</title>
        <authorList>
            <person name="Liu Y."/>
        </authorList>
    </citation>
    <scope>NUCLEOTIDE SEQUENCE [LARGE SCALE GENOMIC DNA]</scope>
    <source>
        <strain evidence="2 3">T22</strain>
    </source>
</reference>
<name>A0ABN5LR48_9BACT</name>
<sequence>MLDIPFYIPFTFMLTTFAALFFFYRAGQSAAVLYILLLWLALQGILTRNGFYAVTDTRPLRFLLLVLPPVLGILLIFLTGAGRAWMNGLDYQRLTWLHVVRVPVELILFWLYGRQLVPAIITFEGRNFDILSGLTAPFIAWYGYMRPRLPKGVLIGWNLVCLGLLLNVVIHAILSAPTPIQQLAFDQPNRAVLYFPFVWLPGCIVPLVLFSHLATIRALLRKA</sequence>
<evidence type="ECO:0000313" key="3">
    <source>
        <dbReference type="Proteomes" id="UP000246099"/>
    </source>
</evidence>
<feature type="transmembrane region" description="Helical" evidence="1">
    <location>
        <begin position="194"/>
        <end position="220"/>
    </location>
</feature>
<gene>
    <name evidence="2" type="ORF">DLD77_09075</name>
</gene>
<dbReference type="EMBL" id="CP029600">
    <property type="protein sequence ID" value="AWO01837.1"/>
    <property type="molecule type" value="Genomic_DNA"/>
</dbReference>